<dbReference type="InterPro" id="IPR028994">
    <property type="entry name" value="Integrin_alpha_N"/>
</dbReference>
<dbReference type="AlphaFoldDB" id="A0A5S9NW54"/>
<dbReference type="SUPFAM" id="SSF69318">
    <property type="entry name" value="Integrin alpha N-terminal domain"/>
    <property type="match status" value="1"/>
</dbReference>
<evidence type="ECO:0000256" key="1">
    <source>
        <dbReference type="ARBA" id="ARBA00022729"/>
    </source>
</evidence>
<evidence type="ECO:0000256" key="3">
    <source>
        <dbReference type="ARBA" id="ARBA00023180"/>
    </source>
</evidence>
<evidence type="ECO:0000313" key="5">
    <source>
        <dbReference type="EMBL" id="CAA0094994.1"/>
    </source>
</evidence>
<evidence type="ECO:0000259" key="4">
    <source>
        <dbReference type="Pfam" id="PF07593"/>
    </source>
</evidence>
<dbReference type="PANTHER" id="PTHR16026:SF0">
    <property type="entry name" value="CARTILAGE ACIDIC PROTEIN 1"/>
    <property type="match status" value="1"/>
</dbReference>
<accession>A0A5S9NW54</accession>
<proteinExistence type="predicted"/>
<dbReference type="PANTHER" id="PTHR16026">
    <property type="entry name" value="CARTILAGE ACIDIC PROTEIN 1"/>
    <property type="match status" value="1"/>
</dbReference>
<gene>
    <name evidence="5" type="ORF">DPBNPPHM_03257</name>
</gene>
<keyword evidence="2" id="KW-0677">Repeat</keyword>
<dbReference type="Pfam" id="PF13517">
    <property type="entry name" value="FG-GAP_3"/>
    <property type="match status" value="2"/>
</dbReference>
<reference evidence="5 6" key="1">
    <citation type="submission" date="2019-11" db="EMBL/GenBank/DDBJ databases">
        <authorList>
            <person name="Holert J."/>
        </authorList>
    </citation>
    <scope>NUCLEOTIDE SEQUENCE [LARGE SCALE GENOMIC DNA]</scope>
    <source>
        <strain evidence="5">BC5_2</strain>
    </source>
</reference>
<dbReference type="InterPro" id="IPR013517">
    <property type="entry name" value="FG-GAP"/>
</dbReference>
<dbReference type="InterPro" id="IPR011519">
    <property type="entry name" value="UnbV_ASPIC"/>
</dbReference>
<evidence type="ECO:0000313" key="6">
    <source>
        <dbReference type="Proteomes" id="UP000434580"/>
    </source>
</evidence>
<dbReference type="Gene3D" id="2.130.10.130">
    <property type="entry name" value="Integrin alpha, N-terminal"/>
    <property type="match status" value="2"/>
</dbReference>
<dbReference type="InterPro" id="IPR013519">
    <property type="entry name" value="Int_alpha_beta-p"/>
</dbReference>
<dbReference type="Pfam" id="PF07593">
    <property type="entry name" value="UnbV_ASPIC"/>
    <property type="match status" value="1"/>
</dbReference>
<dbReference type="Proteomes" id="UP000434580">
    <property type="component" value="Unassembled WGS sequence"/>
</dbReference>
<organism evidence="5 6">
    <name type="scientific">BD1-7 clade bacterium</name>
    <dbReference type="NCBI Taxonomy" id="2029982"/>
    <lineage>
        <taxon>Bacteria</taxon>
        <taxon>Pseudomonadati</taxon>
        <taxon>Pseudomonadota</taxon>
        <taxon>Gammaproteobacteria</taxon>
        <taxon>Cellvibrionales</taxon>
        <taxon>Spongiibacteraceae</taxon>
        <taxon>BD1-7 clade</taxon>
    </lineage>
</organism>
<protein>
    <recommendedName>
        <fullName evidence="4">ASPIC/UnbV domain-containing protein</fullName>
    </recommendedName>
</protein>
<feature type="domain" description="ASPIC/UnbV" evidence="4">
    <location>
        <begin position="969"/>
        <end position="1035"/>
    </location>
</feature>
<name>A0A5S9NW54_9GAMM</name>
<dbReference type="OrthoDB" id="9771961at2"/>
<keyword evidence="1" id="KW-0732">Signal</keyword>
<evidence type="ECO:0000256" key="2">
    <source>
        <dbReference type="ARBA" id="ARBA00022737"/>
    </source>
</evidence>
<sequence length="1048" mass="116099">MFSLCQRVLLTAGFMISLSASGSEFVLRPVEVNHSPILQSIGELEGESDPKCYATASRLEDFIYGTPLNDGARFAKIDYQKALVEGLWREASIAAQRAGESRIDRGRIRPYFRAISDLQRMPNQDWLVKPANQASEILIEADIYRQYSSIAYSLRAILAVQQDGLFSDVLLLPLADDALEDMKLFLDLYTLAVLQVADAAAREHDLYEIDEPLFGAAWKSLNDITGAMSAAVAHMPRKTATVKASFTLTEQIIAEKLAAYQAYNDISNKVFIRNLQVYFARMPWPSDPEKADVFKRVYSEIMVGFALDLYAGAEKIADQRQHPFIRVEDVKAYAEAFIPHRINEYEDATFFPKLPAKKQLTLESYDMDAFRDGGGHWRYLQWAMEDKAFNARKPLDPFSAELMAENIAQFGVLVLRVAGMAAKEQKHETLQAEDLVHSVAFIQRRIDQNGQVQTQASAAPKLISSNITTSDGEFQWFDEVSKNVGINMEHRSSDWLNRLLRSLVMKDKNTGILAIPPAFGGSGIAAEDINNDGFTDLLILSGRGNKLYLNDGNGGFKDITASSGIAWLGGDNHPGEARQPIIADLNNDGLQDILITYVNAAHRVYQNIDGLTFKDVTEKTNLGGRSGVAGPATVFDFDNDGQLDVYIAYFGDYIHGVKPTLARENTNGQANRLFKNLGDFVFADVTLGSGTDNTGWGQALTHTDFDGDGLQDLIVGNDFGVNSYLRNLGGGKFENVADELQTGKPSYTMGIALSDLNDDGLPDVYISNIVTMNKDQKYVLPSKDTPANFDPEKLAHMRVVEANDLFISRDGGELPVYAQSKSVGRGYSSTGWSWGADFLDFDNDGDDDLYVLNGMNEYAVYSDKAFDEKSGYHQREEVYMPVSSKETNVFFSNEGGKLNNSSKQSGLDVLVNSRSAAYLDYDNDGDLDIAVNNYHAPAMFFNNNAEQFDNHSFKIRLIGDPKKKTSRDAIGARIIVSLDDGNKIWREVHGSTAYLTSPPKEQHFGLGDFQNATVQVIWPNGTRQSVGRLEAGQRYRISQGSEPVTVGL</sequence>
<dbReference type="InterPro" id="IPR027039">
    <property type="entry name" value="Crtac1"/>
</dbReference>
<dbReference type="EMBL" id="CACSII010000003">
    <property type="protein sequence ID" value="CAA0094994.1"/>
    <property type="molecule type" value="Genomic_DNA"/>
</dbReference>
<dbReference type="SMART" id="SM00191">
    <property type="entry name" value="Int_alpha"/>
    <property type="match status" value="2"/>
</dbReference>
<keyword evidence="3" id="KW-0325">Glycoprotein</keyword>